<protein>
    <recommendedName>
        <fullName evidence="4">MFS transporter</fullName>
    </recommendedName>
</protein>
<comment type="caution">
    <text evidence="2">The sequence shown here is derived from an EMBL/GenBank/DDBJ whole genome shotgun (WGS) entry which is preliminary data.</text>
</comment>
<dbReference type="Proteomes" id="UP001266807">
    <property type="component" value="Unassembled WGS sequence"/>
</dbReference>
<proteinExistence type="predicted"/>
<feature type="transmembrane region" description="Helical" evidence="1">
    <location>
        <begin position="12"/>
        <end position="30"/>
    </location>
</feature>
<keyword evidence="3" id="KW-1185">Reference proteome</keyword>
<accession>A0ABU1QK17</accession>
<evidence type="ECO:0008006" key="4">
    <source>
        <dbReference type="Google" id="ProtNLM"/>
    </source>
</evidence>
<keyword evidence="1" id="KW-0812">Transmembrane</keyword>
<keyword evidence="1" id="KW-1133">Transmembrane helix</keyword>
<evidence type="ECO:0000256" key="1">
    <source>
        <dbReference type="SAM" id="Phobius"/>
    </source>
</evidence>
<name>A0ABU1QK17_9BACL</name>
<keyword evidence="1" id="KW-0472">Membrane</keyword>
<dbReference type="EMBL" id="JAVDUG010000006">
    <property type="protein sequence ID" value="MDR6779969.1"/>
    <property type="molecule type" value="Genomic_DNA"/>
</dbReference>
<sequence>MRKELHNEQAKYMSINYGTAVISAAFLFYINTLTVSTLEDYT</sequence>
<reference evidence="2 3" key="1">
    <citation type="submission" date="2023-07" db="EMBL/GenBank/DDBJ databases">
        <title>Sorghum-associated microbial communities from plants grown in Nebraska, USA.</title>
        <authorList>
            <person name="Schachtman D."/>
        </authorList>
    </citation>
    <scope>NUCLEOTIDE SEQUENCE [LARGE SCALE GENOMIC DNA]</scope>
    <source>
        <strain evidence="2 3">BE143</strain>
    </source>
</reference>
<evidence type="ECO:0000313" key="2">
    <source>
        <dbReference type="EMBL" id="MDR6779969.1"/>
    </source>
</evidence>
<organism evidence="2 3">
    <name type="scientific">Paenibacillus peoriae</name>
    <dbReference type="NCBI Taxonomy" id="59893"/>
    <lineage>
        <taxon>Bacteria</taxon>
        <taxon>Bacillati</taxon>
        <taxon>Bacillota</taxon>
        <taxon>Bacilli</taxon>
        <taxon>Bacillales</taxon>
        <taxon>Paenibacillaceae</taxon>
        <taxon>Paenibacillus</taxon>
    </lineage>
</organism>
<gene>
    <name evidence="2" type="ORF">J2W98_004264</name>
</gene>
<evidence type="ECO:0000313" key="3">
    <source>
        <dbReference type="Proteomes" id="UP001266807"/>
    </source>
</evidence>